<dbReference type="InterPro" id="IPR018253">
    <property type="entry name" value="DnaJ_domain_CS"/>
</dbReference>
<dbReference type="EMBL" id="VOIH02000008">
    <property type="protein sequence ID" value="KAF3441027.1"/>
    <property type="molecule type" value="Genomic_DNA"/>
</dbReference>
<evidence type="ECO:0000313" key="2">
    <source>
        <dbReference type="EMBL" id="KAF3441027.1"/>
    </source>
</evidence>
<dbReference type="Pfam" id="PF00226">
    <property type="entry name" value="DnaJ"/>
    <property type="match status" value="1"/>
</dbReference>
<dbReference type="PROSITE" id="PS50076">
    <property type="entry name" value="DNAJ_2"/>
    <property type="match status" value="1"/>
</dbReference>
<sequence length="179" mass="21263">MEIRLQMNPKFHVTRLVPIIPQNGISLSQRAKFMNMSISCRVVNEMAMHNKEKKKTNFYELLSLGTAENVGFDEIKKAYRSMARRYHPDVCPPSEKEYSTRRFIELQRAYETLSNPVSRKMYDFYELGLVDDHTVLGFGHMEGLSMESRRSVFPKQVWEDQLCELKRRSQVRMKKRKKY</sequence>
<accession>A0A8K0GTR3</accession>
<dbReference type="Gene3D" id="1.10.287.110">
    <property type="entry name" value="DnaJ domain"/>
    <property type="match status" value="1"/>
</dbReference>
<dbReference type="SMART" id="SM00271">
    <property type="entry name" value="DnaJ"/>
    <property type="match status" value="1"/>
</dbReference>
<comment type="caution">
    <text evidence="2">The sequence shown here is derived from an EMBL/GenBank/DDBJ whole genome shotgun (WGS) entry which is preliminary data.</text>
</comment>
<keyword evidence="3" id="KW-1185">Reference proteome</keyword>
<gene>
    <name evidence="2" type="ORF">FNV43_RR19313</name>
</gene>
<dbReference type="InterPro" id="IPR001623">
    <property type="entry name" value="DnaJ_domain"/>
</dbReference>
<dbReference type="InterPro" id="IPR036869">
    <property type="entry name" value="J_dom_sf"/>
</dbReference>
<dbReference type="PROSITE" id="PS00636">
    <property type="entry name" value="DNAJ_1"/>
    <property type="match status" value="1"/>
</dbReference>
<dbReference type="Proteomes" id="UP000796880">
    <property type="component" value="Unassembled WGS sequence"/>
</dbReference>
<name>A0A8K0GTR3_9ROSA</name>
<dbReference type="SUPFAM" id="SSF46565">
    <property type="entry name" value="Chaperone J-domain"/>
    <property type="match status" value="1"/>
</dbReference>
<dbReference type="PRINTS" id="PR00625">
    <property type="entry name" value="JDOMAIN"/>
</dbReference>
<dbReference type="PANTHER" id="PTHR45090">
    <property type="entry name" value="CHAPERONE PROTEIN DNAJ 20 CHLOROPLASTIC"/>
    <property type="match status" value="1"/>
</dbReference>
<organism evidence="2 3">
    <name type="scientific">Rhamnella rubrinervis</name>
    <dbReference type="NCBI Taxonomy" id="2594499"/>
    <lineage>
        <taxon>Eukaryota</taxon>
        <taxon>Viridiplantae</taxon>
        <taxon>Streptophyta</taxon>
        <taxon>Embryophyta</taxon>
        <taxon>Tracheophyta</taxon>
        <taxon>Spermatophyta</taxon>
        <taxon>Magnoliopsida</taxon>
        <taxon>eudicotyledons</taxon>
        <taxon>Gunneridae</taxon>
        <taxon>Pentapetalae</taxon>
        <taxon>rosids</taxon>
        <taxon>fabids</taxon>
        <taxon>Rosales</taxon>
        <taxon>Rhamnaceae</taxon>
        <taxon>rhamnoid group</taxon>
        <taxon>Rhamneae</taxon>
        <taxon>Rhamnella</taxon>
    </lineage>
</organism>
<proteinExistence type="predicted"/>
<evidence type="ECO:0000259" key="1">
    <source>
        <dbReference type="PROSITE" id="PS50076"/>
    </source>
</evidence>
<protein>
    <recommendedName>
        <fullName evidence="1">J domain-containing protein</fullName>
    </recommendedName>
</protein>
<dbReference type="CDD" id="cd06257">
    <property type="entry name" value="DnaJ"/>
    <property type="match status" value="1"/>
</dbReference>
<dbReference type="OrthoDB" id="10250354at2759"/>
<reference evidence="2" key="1">
    <citation type="submission" date="2020-03" db="EMBL/GenBank/DDBJ databases">
        <title>A high-quality chromosome-level genome assembly of a woody plant with both climbing and erect habits, Rhamnella rubrinervis.</title>
        <authorList>
            <person name="Lu Z."/>
            <person name="Yang Y."/>
            <person name="Zhu X."/>
            <person name="Sun Y."/>
        </authorList>
    </citation>
    <scope>NUCLEOTIDE SEQUENCE</scope>
    <source>
        <strain evidence="2">BYM</strain>
        <tissue evidence="2">Leaf</tissue>
    </source>
</reference>
<feature type="domain" description="J" evidence="1">
    <location>
        <begin position="57"/>
        <end position="126"/>
    </location>
</feature>
<dbReference type="AlphaFoldDB" id="A0A8K0GTR3"/>
<dbReference type="PANTHER" id="PTHR45090:SF3">
    <property type="entry name" value="OS09G0368800 PROTEIN"/>
    <property type="match status" value="1"/>
</dbReference>
<evidence type="ECO:0000313" key="3">
    <source>
        <dbReference type="Proteomes" id="UP000796880"/>
    </source>
</evidence>
<dbReference type="InterPro" id="IPR053232">
    <property type="entry name" value="DnaJ_C/III_chloroplastic"/>
</dbReference>
<dbReference type="GO" id="GO:0009507">
    <property type="term" value="C:chloroplast"/>
    <property type="evidence" value="ECO:0007669"/>
    <property type="project" value="TreeGrafter"/>
</dbReference>